<evidence type="ECO:0000256" key="12">
    <source>
        <dbReference type="ARBA" id="ARBA00023075"/>
    </source>
</evidence>
<evidence type="ECO:0000256" key="11">
    <source>
        <dbReference type="ARBA" id="ARBA00023027"/>
    </source>
</evidence>
<evidence type="ECO:0000256" key="9">
    <source>
        <dbReference type="ARBA" id="ARBA00022982"/>
    </source>
</evidence>
<protein>
    <recommendedName>
        <fullName evidence="4 16">NADH-ubiquinone oxidoreductase chain 4</fullName>
        <ecNumber evidence="3 16">7.1.1.2</ecNumber>
    </recommendedName>
</protein>
<gene>
    <name evidence="18" type="primary">ND4</name>
</gene>
<feature type="transmembrane region" description="Helical" evidence="16">
    <location>
        <begin position="191"/>
        <end position="212"/>
    </location>
</feature>
<dbReference type="GO" id="GO:0008137">
    <property type="term" value="F:NADH dehydrogenase (ubiquinone) activity"/>
    <property type="evidence" value="ECO:0007669"/>
    <property type="project" value="UniProtKB-UniRule"/>
</dbReference>
<dbReference type="Pfam" id="PF00361">
    <property type="entry name" value="Proton_antipo_M"/>
    <property type="match status" value="1"/>
</dbReference>
<feature type="transmembrane region" description="Helical" evidence="16">
    <location>
        <begin position="307"/>
        <end position="330"/>
    </location>
</feature>
<evidence type="ECO:0000313" key="18">
    <source>
        <dbReference type="EMBL" id="AHB82307.1"/>
    </source>
</evidence>
<feature type="transmembrane region" description="Helical" evidence="16">
    <location>
        <begin position="384"/>
        <end position="401"/>
    </location>
</feature>
<keyword evidence="12 16" id="KW-0830">Ubiquinone</keyword>
<evidence type="ECO:0000256" key="2">
    <source>
        <dbReference type="ARBA" id="ARBA00009025"/>
    </source>
</evidence>
<dbReference type="GO" id="GO:0042773">
    <property type="term" value="P:ATP synthesis coupled electron transport"/>
    <property type="evidence" value="ECO:0007669"/>
    <property type="project" value="InterPro"/>
</dbReference>
<evidence type="ECO:0000256" key="13">
    <source>
        <dbReference type="ARBA" id="ARBA00023128"/>
    </source>
</evidence>
<comment type="function">
    <text evidence="16">Core subunit of the mitochondrial membrane respiratory chain NADH dehydrogenase (Complex I) which catalyzes electron transfer from NADH through the respiratory chain, using ubiquinone as an electron acceptor. Essential for the catalytic activity and assembly of complex I.</text>
</comment>
<proteinExistence type="inferred from homology"/>
<feature type="transmembrane region" description="Helical" evidence="16">
    <location>
        <begin position="158"/>
        <end position="179"/>
    </location>
</feature>
<evidence type="ECO:0000256" key="10">
    <source>
        <dbReference type="ARBA" id="ARBA00022989"/>
    </source>
</evidence>
<dbReference type="EMBL" id="KC415004">
    <property type="protein sequence ID" value="AHB82307.1"/>
    <property type="molecule type" value="Genomic_DNA"/>
</dbReference>
<reference evidence="18" key="1">
    <citation type="journal article" date="2014" name="Shui Sheng Sheng Wu Hsueh Bao">
        <title>The cloning of the mitochondrial genome of Hebesoma violentum (Acanthocephala) and the phylogenetic analysis of Acanthocephalans.</title>
        <authorList>
            <person name="Pan T."/>
            <person name="Nie P."/>
        </authorList>
    </citation>
    <scope>NUCLEOTIDE SEQUENCE</scope>
</reference>
<keyword evidence="5 16" id="KW-0813">Transport</keyword>
<keyword evidence="8" id="KW-1278">Translocase</keyword>
<evidence type="ECO:0000256" key="15">
    <source>
        <dbReference type="ARBA" id="ARBA00049551"/>
    </source>
</evidence>
<keyword evidence="14 16" id="KW-0472">Membrane</keyword>
<evidence type="ECO:0000256" key="7">
    <source>
        <dbReference type="ARBA" id="ARBA00022692"/>
    </source>
</evidence>
<evidence type="ECO:0000256" key="14">
    <source>
        <dbReference type="ARBA" id="ARBA00023136"/>
    </source>
</evidence>
<keyword evidence="9 16" id="KW-0249">Electron transport</keyword>
<feature type="domain" description="NADH:quinone oxidoreductase/Mrp antiporter transmembrane" evidence="17">
    <location>
        <begin position="87"/>
        <end position="361"/>
    </location>
</feature>
<sequence length="402" mass="44275">MMVALANLGVGTDFLLGAVLMWGFLMGLATLPFEVVGLVVNSVGWLMMFVVLLVGGVMVYKSSGMSLYISLSVAYAGVCVFFLSSLLLVWYVGYEVVLLGLSLMILISSGYQERLFTVKVFIIFTVVFSLPLLILVMLGWSSSCTVWDSSWLDVSELLMFMCLVGFLVKVPMYGLHQWLPLVHVESPTSGSMLLAGVLIKMGVLGVLVVYSVWVGLDWFFSAFGGIWRVCSLSKMLMSSDLKVIIAYSSVVHMAILLLGLFYSGVSFVVSSLLIMLFHSFVSVGLFYFVGLLSEFMMSRSLFVVKGGFLWGSSVMLGLFCLLILNFSFPLSGSFWGELNLFYGLVMMEPLNLLAVSILVFLGMVVNIEVFLCLTNKSVDASNDWEFSFTLLFGVVFSVAWSV</sequence>
<dbReference type="InterPro" id="IPR001750">
    <property type="entry name" value="ND/Mrp_TM"/>
</dbReference>
<keyword evidence="10 16" id="KW-1133">Transmembrane helix</keyword>
<dbReference type="GO" id="GO:0048039">
    <property type="term" value="F:ubiquinone binding"/>
    <property type="evidence" value="ECO:0007669"/>
    <property type="project" value="TreeGrafter"/>
</dbReference>
<geneLocation type="mitochondrion" evidence="18"/>
<feature type="transmembrane region" description="Helical" evidence="16">
    <location>
        <begin position="244"/>
        <end position="265"/>
    </location>
</feature>
<dbReference type="PRINTS" id="PR01437">
    <property type="entry name" value="NUOXDRDTASE4"/>
</dbReference>
<dbReference type="GO" id="GO:0003954">
    <property type="term" value="F:NADH dehydrogenase activity"/>
    <property type="evidence" value="ECO:0007669"/>
    <property type="project" value="TreeGrafter"/>
</dbReference>
<dbReference type="PANTHER" id="PTHR43507:SF20">
    <property type="entry name" value="NADH-UBIQUINONE OXIDOREDUCTASE CHAIN 4"/>
    <property type="match status" value="1"/>
</dbReference>
<keyword evidence="13 16" id="KW-0496">Mitochondrion</keyword>
<feature type="transmembrane region" description="Helical" evidence="16">
    <location>
        <begin position="350"/>
        <end position="372"/>
    </location>
</feature>
<feature type="transmembrane region" description="Helical" evidence="16">
    <location>
        <begin position="120"/>
        <end position="138"/>
    </location>
</feature>
<evidence type="ECO:0000256" key="6">
    <source>
        <dbReference type="ARBA" id="ARBA00022660"/>
    </source>
</evidence>
<evidence type="ECO:0000259" key="17">
    <source>
        <dbReference type="Pfam" id="PF00361"/>
    </source>
</evidence>
<organism evidence="18">
    <name type="scientific">Hebesoma violentum</name>
    <dbReference type="NCBI Taxonomy" id="1410563"/>
    <lineage>
        <taxon>Eukaryota</taxon>
        <taxon>Metazoa</taxon>
        <taxon>Spiralia</taxon>
        <taxon>Lophotrochozoa</taxon>
        <taxon>Acanthocephala</taxon>
        <taxon>Eoacanthocephala</taxon>
        <taxon>Neoechinorhynchida</taxon>
        <taxon>Neoechinorhynchidae</taxon>
        <taxon>Hebesoma</taxon>
    </lineage>
</organism>
<dbReference type="GO" id="GO:0015990">
    <property type="term" value="P:electron transport coupled proton transport"/>
    <property type="evidence" value="ECO:0007669"/>
    <property type="project" value="TreeGrafter"/>
</dbReference>
<comment type="subcellular location">
    <subcellularLocation>
        <location evidence="1 16">Mitochondrion membrane</location>
        <topology evidence="1 16">Multi-pass membrane protein</topology>
    </subcellularLocation>
</comment>
<name>A0A0C4JQJ6_9BILA</name>
<dbReference type="AlphaFoldDB" id="A0A0C4JQJ6"/>
<feature type="transmembrane region" description="Helical" evidence="16">
    <location>
        <begin position="271"/>
        <end position="295"/>
    </location>
</feature>
<evidence type="ECO:0000256" key="4">
    <source>
        <dbReference type="ARBA" id="ARBA00021006"/>
    </source>
</evidence>
<keyword evidence="6 16" id="KW-0679">Respiratory chain</keyword>
<accession>A0A0C4JQJ6</accession>
<keyword evidence="7 16" id="KW-0812">Transmembrane</keyword>
<feature type="transmembrane region" description="Helical" evidence="16">
    <location>
        <begin position="12"/>
        <end position="33"/>
    </location>
</feature>
<dbReference type="EC" id="7.1.1.2" evidence="3 16"/>
<dbReference type="GO" id="GO:0031966">
    <property type="term" value="C:mitochondrial membrane"/>
    <property type="evidence" value="ECO:0007669"/>
    <property type="project" value="UniProtKB-SubCell"/>
</dbReference>
<dbReference type="InterPro" id="IPR003918">
    <property type="entry name" value="NADH_UbQ_OxRdtase"/>
</dbReference>
<feature type="transmembrane region" description="Helical" evidence="16">
    <location>
        <begin position="39"/>
        <end position="60"/>
    </location>
</feature>
<evidence type="ECO:0000256" key="16">
    <source>
        <dbReference type="RuleBase" id="RU003297"/>
    </source>
</evidence>
<comment type="catalytic activity">
    <reaction evidence="15 16">
        <text>a ubiquinone + NADH + 5 H(+)(in) = a ubiquinol + NAD(+) + 4 H(+)(out)</text>
        <dbReference type="Rhea" id="RHEA:29091"/>
        <dbReference type="Rhea" id="RHEA-COMP:9565"/>
        <dbReference type="Rhea" id="RHEA-COMP:9566"/>
        <dbReference type="ChEBI" id="CHEBI:15378"/>
        <dbReference type="ChEBI" id="CHEBI:16389"/>
        <dbReference type="ChEBI" id="CHEBI:17976"/>
        <dbReference type="ChEBI" id="CHEBI:57540"/>
        <dbReference type="ChEBI" id="CHEBI:57945"/>
        <dbReference type="EC" id="7.1.1.2"/>
    </reaction>
</comment>
<keyword evidence="11 16" id="KW-0520">NAD</keyword>
<evidence type="ECO:0000256" key="3">
    <source>
        <dbReference type="ARBA" id="ARBA00012944"/>
    </source>
</evidence>
<evidence type="ECO:0000256" key="5">
    <source>
        <dbReference type="ARBA" id="ARBA00022448"/>
    </source>
</evidence>
<comment type="similarity">
    <text evidence="2 16">Belongs to the complex I subunit 4 family.</text>
</comment>
<evidence type="ECO:0000256" key="8">
    <source>
        <dbReference type="ARBA" id="ARBA00022967"/>
    </source>
</evidence>
<evidence type="ECO:0000256" key="1">
    <source>
        <dbReference type="ARBA" id="ARBA00004225"/>
    </source>
</evidence>
<feature type="transmembrane region" description="Helical" evidence="16">
    <location>
        <begin position="67"/>
        <end position="83"/>
    </location>
</feature>
<dbReference type="PANTHER" id="PTHR43507">
    <property type="entry name" value="NADH-UBIQUINONE OXIDOREDUCTASE CHAIN 4"/>
    <property type="match status" value="1"/>
</dbReference>
<feature type="transmembrane region" description="Helical" evidence="16">
    <location>
        <begin position="89"/>
        <end position="108"/>
    </location>
</feature>